<keyword evidence="2" id="KW-0472">Membrane</keyword>
<evidence type="ECO:0000313" key="4">
    <source>
        <dbReference type="Proteomes" id="UP000053331"/>
    </source>
</evidence>
<proteinExistence type="predicted"/>
<feature type="compositionally biased region" description="Basic and acidic residues" evidence="1">
    <location>
        <begin position="25"/>
        <end position="48"/>
    </location>
</feature>
<feature type="transmembrane region" description="Helical" evidence="2">
    <location>
        <begin position="57"/>
        <end position="76"/>
    </location>
</feature>
<reference evidence="3 4" key="1">
    <citation type="journal article" date="2015" name="Genome Announc.">
        <title>Draft genome sequence of a Halorubrum H3 strain isolated from the burlinskoye salt lake (Altai Krai, Russia).</title>
        <authorList>
            <person name="Rozanov A.S."/>
            <person name="Bryanskaya A.V."/>
            <person name="Malup T.K."/>
            <person name="Kotenko A.V."/>
            <person name="Peltek S.E."/>
        </authorList>
    </citation>
    <scope>NUCLEOTIDE SEQUENCE [LARGE SCALE GENOMIC DNA]</scope>
    <source>
        <strain evidence="3 4">H3</strain>
    </source>
</reference>
<name>A0A0F8AVN0_9EURY</name>
<keyword evidence="2" id="KW-0812">Transmembrane</keyword>
<dbReference type="AlphaFoldDB" id="A0A0F8AVN0"/>
<evidence type="ECO:0000256" key="1">
    <source>
        <dbReference type="SAM" id="MobiDB-lite"/>
    </source>
</evidence>
<protein>
    <submittedName>
        <fullName evidence="3">Uncharacterized protein</fullName>
    </submittedName>
</protein>
<dbReference type="Proteomes" id="UP000053331">
    <property type="component" value="Unassembled WGS sequence"/>
</dbReference>
<organism evidence="3 4">
    <name type="scientific">Halorubrum saccharovorum</name>
    <dbReference type="NCBI Taxonomy" id="2248"/>
    <lineage>
        <taxon>Archaea</taxon>
        <taxon>Methanobacteriati</taxon>
        <taxon>Methanobacteriota</taxon>
        <taxon>Stenosarchaea group</taxon>
        <taxon>Halobacteria</taxon>
        <taxon>Halobacteriales</taxon>
        <taxon>Haloferacaceae</taxon>
        <taxon>Halorubrum</taxon>
    </lineage>
</organism>
<comment type="caution">
    <text evidence="3">The sequence shown here is derived from an EMBL/GenBank/DDBJ whole genome shotgun (WGS) entry which is preliminary data.</text>
</comment>
<evidence type="ECO:0000313" key="3">
    <source>
        <dbReference type="EMBL" id="KKF39906.1"/>
    </source>
</evidence>
<evidence type="ECO:0000256" key="2">
    <source>
        <dbReference type="SAM" id="Phobius"/>
    </source>
</evidence>
<keyword evidence="2" id="KW-1133">Transmembrane helix</keyword>
<dbReference type="RefSeq" id="WP_050023787.1">
    <property type="nucleotide sequence ID" value="NZ_JNFH02000010.1"/>
</dbReference>
<feature type="region of interest" description="Disordered" evidence="1">
    <location>
        <begin position="25"/>
        <end position="49"/>
    </location>
</feature>
<sequence>MSWDPTGIVVSDAFRDYVEKLRNTASDGEKVRSGNDKSTHQRQQREQRMNINIKKTGLATLLALAVLTSMAMPALHSRATNLRTSR</sequence>
<dbReference type="EMBL" id="JNFH02000010">
    <property type="protein sequence ID" value="KKF39906.1"/>
    <property type="molecule type" value="Genomic_DNA"/>
</dbReference>
<gene>
    <name evidence="3" type="ORF">FK85_24880</name>
</gene>
<accession>A0A0F8AVN0</accession>
<keyword evidence="4" id="KW-1185">Reference proteome</keyword>